<dbReference type="Proteomes" id="UP000548476">
    <property type="component" value="Unassembled WGS sequence"/>
</dbReference>
<keyword evidence="1" id="KW-0812">Transmembrane</keyword>
<feature type="transmembrane region" description="Helical" evidence="1">
    <location>
        <begin position="190"/>
        <end position="209"/>
    </location>
</feature>
<proteinExistence type="predicted"/>
<evidence type="ECO:0000313" key="3">
    <source>
        <dbReference type="Proteomes" id="UP000548476"/>
    </source>
</evidence>
<dbReference type="RefSeq" id="WP_184785326.1">
    <property type="nucleotide sequence ID" value="NZ_BONT01000042.1"/>
</dbReference>
<keyword evidence="3" id="KW-1185">Reference proteome</keyword>
<feature type="transmembrane region" description="Helical" evidence="1">
    <location>
        <begin position="73"/>
        <end position="99"/>
    </location>
</feature>
<organism evidence="2 3">
    <name type="scientific">Phytomonospora endophytica</name>
    <dbReference type="NCBI Taxonomy" id="714109"/>
    <lineage>
        <taxon>Bacteria</taxon>
        <taxon>Bacillati</taxon>
        <taxon>Actinomycetota</taxon>
        <taxon>Actinomycetes</taxon>
        <taxon>Micromonosporales</taxon>
        <taxon>Micromonosporaceae</taxon>
        <taxon>Phytomonospora</taxon>
    </lineage>
</organism>
<reference evidence="2 3" key="1">
    <citation type="submission" date="2020-08" db="EMBL/GenBank/DDBJ databases">
        <title>Genomic Encyclopedia of Type Strains, Phase IV (KMG-IV): sequencing the most valuable type-strain genomes for metagenomic binning, comparative biology and taxonomic classification.</title>
        <authorList>
            <person name="Goeker M."/>
        </authorList>
    </citation>
    <scope>NUCLEOTIDE SEQUENCE [LARGE SCALE GENOMIC DNA]</scope>
    <source>
        <strain evidence="2 3">YIM 65646</strain>
    </source>
</reference>
<protein>
    <submittedName>
        <fullName evidence="2">Uncharacterized protein</fullName>
    </submittedName>
</protein>
<name>A0A841FBN8_9ACTN</name>
<feature type="transmembrane region" description="Helical" evidence="1">
    <location>
        <begin position="221"/>
        <end position="237"/>
    </location>
</feature>
<comment type="caution">
    <text evidence="2">The sequence shown here is derived from an EMBL/GenBank/DDBJ whole genome shotgun (WGS) entry which is preliminary data.</text>
</comment>
<feature type="transmembrane region" description="Helical" evidence="1">
    <location>
        <begin position="7"/>
        <end position="28"/>
    </location>
</feature>
<keyword evidence="1" id="KW-1133">Transmembrane helix</keyword>
<sequence>MSNPTRPAVPVAVASAVALVLSVAWWAAPTMGTDTSAQFGHAEFFARHGFALIDFSWYGGTQPLGYSVVSPPVMALLGLGLTGVLTATASTALLTWLLARTGLPHPLLGGLAAAVTMTGNLVSGRLTFALGVTFGLAALALLATTWRRPLVLGLAAFAALLSGATSPVAGLFTGVAAAALLLATKRRLDGLLVGVAAAIPMAALTLLFGDGGWMNFSPDDFWRSLVTTLAVGALALASRHRAIVVGAGITAVGLVAAYVIRTPVGANAIRLTVQFALPLTLAMLDVRSSWRPRLVKGAALAAAAALLTWWQPPVNTGDLADAGNPAAEASFYAPLLAELETRGPVGRVEIPPTRDYWEAAHVAAEVPLARGWLRQLDIERDPLFFDDLPGGQRGTGVPLDAGTYRAWLLDTGVSYVAVPDTEFSWVGRAEAALIASGLPYLRQVWATPDWTLYEVDGATGVVSAPATLVSSRADGLTFDAPGAGDYLVRVRPLRWLEVNGPGTPRWRTQGAWTIVTVTEPGRYTVAS</sequence>
<feature type="transmembrane region" description="Helical" evidence="1">
    <location>
        <begin position="126"/>
        <end position="144"/>
    </location>
</feature>
<feature type="transmembrane region" description="Helical" evidence="1">
    <location>
        <begin position="242"/>
        <end position="260"/>
    </location>
</feature>
<gene>
    <name evidence="2" type="ORF">HNR73_000265</name>
</gene>
<dbReference type="AlphaFoldDB" id="A0A841FBN8"/>
<evidence type="ECO:0000256" key="1">
    <source>
        <dbReference type="SAM" id="Phobius"/>
    </source>
</evidence>
<evidence type="ECO:0000313" key="2">
    <source>
        <dbReference type="EMBL" id="MBB6032423.1"/>
    </source>
</evidence>
<feature type="transmembrane region" description="Helical" evidence="1">
    <location>
        <begin position="150"/>
        <end position="183"/>
    </location>
</feature>
<accession>A0A841FBN8</accession>
<keyword evidence="1" id="KW-0472">Membrane</keyword>
<dbReference type="EMBL" id="JACHGT010000001">
    <property type="protein sequence ID" value="MBB6032423.1"/>
    <property type="molecule type" value="Genomic_DNA"/>
</dbReference>